<evidence type="ECO:0000256" key="1">
    <source>
        <dbReference type="ARBA" id="ARBA00007387"/>
    </source>
</evidence>
<dbReference type="Proteomes" id="UP001152607">
    <property type="component" value="Unassembled WGS sequence"/>
</dbReference>
<evidence type="ECO:0000256" key="5">
    <source>
        <dbReference type="ARBA" id="ARBA00023242"/>
    </source>
</evidence>
<dbReference type="Pfam" id="PF05705">
    <property type="entry name" value="DUF829"/>
    <property type="match status" value="1"/>
</dbReference>
<evidence type="ECO:0008006" key="10">
    <source>
        <dbReference type="Google" id="ProtNLM"/>
    </source>
</evidence>
<dbReference type="InterPro" id="IPR008547">
    <property type="entry name" value="DUF829_TMEM53"/>
</dbReference>
<comment type="similarity">
    <text evidence="1">Belongs to the TMEM53 family.</text>
</comment>
<keyword evidence="4 7" id="KW-0472">Membrane</keyword>
<keyword evidence="9" id="KW-1185">Reference proteome</keyword>
<gene>
    <name evidence="8" type="ORF">PDIGIT_LOCUS7435</name>
</gene>
<evidence type="ECO:0000313" key="8">
    <source>
        <dbReference type="EMBL" id="CAI6334378.1"/>
    </source>
</evidence>
<dbReference type="PANTHER" id="PTHR12265:SF30">
    <property type="entry name" value="TRANSMEMBRANE PROTEIN 53"/>
    <property type="match status" value="1"/>
</dbReference>
<dbReference type="OrthoDB" id="77878at2759"/>
<sequence length="272" mass="30085">MATPTPQFDPIGHNTTLYTPATYTPQSPLILLFTWNAAALKHIQKYTNTYTTLFPTARILLIRCFTIDVFRSSATSARNLQPALDVVRAHAQQGGEVLCHSFSNGGGTQIVEFARAWRDAYGETMPMRAQIVDSAPGKGDWGRSHAAIAASLPRRSVALSVVFGVAVHVLLFCVLVVDTLRWKENSMVIMCGEMNCGTLFGRVAPRVYLYSKADEMVGWEEVEEHADEAAAKGWDVERVRFEKSAHAGHVREDADKYWGAVLRAWEKGGRVG</sequence>
<evidence type="ECO:0000256" key="7">
    <source>
        <dbReference type="SAM" id="Phobius"/>
    </source>
</evidence>
<evidence type="ECO:0000256" key="3">
    <source>
        <dbReference type="ARBA" id="ARBA00022989"/>
    </source>
</evidence>
<comment type="caution">
    <text evidence="8">The sequence shown here is derived from an EMBL/GenBank/DDBJ whole genome shotgun (WGS) entry which is preliminary data.</text>
</comment>
<reference evidence="8" key="1">
    <citation type="submission" date="2023-01" db="EMBL/GenBank/DDBJ databases">
        <authorList>
            <person name="Van Ghelder C."/>
            <person name="Rancurel C."/>
        </authorList>
    </citation>
    <scope>NUCLEOTIDE SEQUENCE</scope>
    <source>
        <strain evidence="8">CNCM I-4278</strain>
    </source>
</reference>
<evidence type="ECO:0000256" key="4">
    <source>
        <dbReference type="ARBA" id="ARBA00023136"/>
    </source>
</evidence>
<accession>A0A9W4UHG3</accession>
<evidence type="ECO:0000256" key="2">
    <source>
        <dbReference type="ARBA" id="ARBA00022692"/>
    </source>
</evidence>
<protein>
    <recommendedName>
        <fullName evidence="10">Indole-diterpene biosynthesis protein-like protein PaxU</fullName>
    </recommendedName>
</protein>
<evidence type="ECO:0000256" key="6">
    <source>
        <dbReference type="ARBA" id="ARBA00034303"/>
    </source>
</evidence>
<keyword evidence="3 7" id="KW-1133">Transmembrane helix</keyword>
<keyword evidence="2 7" id="KW-0812">Transmembrane</keyword>
<dbReference type="PANTHER" id="PTHR12265">
    <property type="entry name" value="TRANSMEMBRANE PROTEIN 53"/>
    <property type="match status" value="1"/>
</dbReference>
<dbReference type="GO" id="GO:0005640">
    <property type="term" value="C:nuclear outer membrane"/>
    <property type="evidence" value="ECO:0007669"/>
    <property type="project" value="UniProtKB-SubCell"/>
</dbReference>
<dbReference type="EMBL" id="CAOQHR010000005">
    <property type="protein sequence ID" value="CAI6334378.1"/>
    <property type="molecule type" value="Genomic_DNA"/>
</dbReference>
<name>A0A9W4UHG3_9PLEO</name>
<feature type="transmembrane region" description="Helical" evidence="7">
    <location>
        <begin position="157"/>
        <end position="177"/>
    </location>
</feature>
<organism evidence="8 9">
    <name type="scientific">Periconia digitata</name>
    <dbReference type="NCBI Taxonomy" id="1303443"/>
    <lineage>
        <taxon>Eukaryota</taxon>
        <taxon>Fungi</taxon>
        <taxon>Dikarya</taxon>
        <taxon>Ascomycota</taxon>
        <taxon>Pezizomycotina</taxon>
        <taxon>Dothideomycetes</taxon>
        <taxon>Pleosporomycetidae</taxon>
        <taxon>Pleosporales</taxon>
        <taxon>Massarineae</taxon>
        <taxon>Periconiaceae</taxon>
        <taxon>Periconia</taxon>
    </lineage>
</organism>
<dbReference type="AlphaFoldDB" id="A0A9W4UHG3"/>
<dbReference type="InterPro" id="IPR029058">
    <property type="entry name" value="AB_hydrolase_fold"/>
</dbReference>
<evidence type="ECO:0000313" key="9">
    <source>
        <dbReference type="Proteomes" id="UP001152607"/>
    </source>
</evidence>
<keyword evidence="5" id="KW-0539">Nucleus</keyword>
<dbReference type="SUPFAM" id="SSF53474">
    <property type="entry name" value="alpha/beta-Hydrolases"/>
    <property type="match status" value="1"/>
</dbReference>
<proteinExistence type="inferred from homology"/>
<comment type="subcellular location">
    <subcellularLocation>
        <location evidence="6">Nucleus outer membrane</location>
        <topology evidence="6">Single-pass membrane protein</topology>
    </subcellularLocation>
</comment>